<sequence>MIEKINKKIMKIKDILEETYSALSSNKIRSGLTMLGIVIGISSVIAMTAIGNGAQSSITDSIQSIGSNLITIRPGTARGVGMEVSTGRGTAKSLTLEDSYALEKNLISIKNVSPEVSGRYQVTAKGTNTNTTVDGITSNYAEVHNIQINEGSFILDQNVESGSKVAVIGPTVRDDLFGVDGNALGQMIRIKNMQFKIIGITETKGGSFNSTDDMIFIPITTAQRYFSGDQYVTSISVGAESAEVTSQVQTDITTILLERHHITDSTLADFSTLNQADIIATASSITSTFTTLLAAIAGISLLVGGIGIMNMMLTTVTERTREIGLRKAIGAKRKDISSQFLLEAVMLTFIGGTIGVFLGWLIAFVITKLGIITTKVSVSSVLLAFGVSTFIGIIFGYYPATRASKLNPIEALRYE</sequence>
<proteinExistence type="inferred from homology"/>
<keyword evidence="2" id="KW-1003">Cell membrane</keyword>
<evidence type="ECO:0000256" key="3">
    <source>
        <dbReference type="ARBA" id="ARBA00022692"/>
    </source>
</evidence>
<evidence type="ECO:0000313" key="10">
    <source>
        <dbReference type="EMBL" id="KKP30711.1"/>
    </source>
</evidence>
<comment type="similarity">
    <text evidence="6">Belongs to the ABC-4 integral membrane protein family.</text>
</comment>
<evidence type="ECO:0000256" key="1">
    <source>
        <dbReference type="ARBA" id="ARBA00004651"/>
    </source>
</evidence>
<dbReference type="EMBL" id="LBOG01000001">
    <property type="protein sequence ID" value="KKP30711.1"/>
    <property type="molecule type" value="Genomic_DNA"/>
</dbReference>
<keyword evidence="4 7" id="KW-1133">Transmembrane helix</keyword>
<dbReference type="Proteomes" id="UP000034934">
    <property type="component" value="Unassembled WGS sequence"/>
</dbReference>
<dbReference type="InterPro" id="IPR025857">
    <property type="entry name" value="MacB_PCD"/>
</dbReference>
<dbReference type="GO" id="GO:0005886">
    <property type="term" value="C:plasma membrane"/>
    <property type="evidence" value="ECO:0007669"/>
    <property type="project" value="UniProtKB-SubCell"/>
</dbReference>
<evidence type="ECO:0000256" key="6">
    <source>
        <dbReference type="ARBA" id="ARBA00038076"/>
    </source>
</evidence>
<comment type="subcellular location">
    <subcellularLocation>
        <location evidence="1">Cell membrane</location>
        <topology evidence="1">Multi-pass membrane protein</topology>
    </subcellularLocation>
</comment>
<comment type="caution">
    <text evidence="10">The sequence shown here is derived from an EMBL/GenBank/DDBJ whole genome shotgun (WGS) entry which is preliminary data.</text>
</comment>
<accession>A0A0F9YW84</accession>
<feature type="domain" description="ABC3 transporter permease C-terminal" evidence="8">
    <location>
        <begin position="295"/>
        <end position="408"/>
    </location>
</feature>
<dbReference type="InterPro" id="IPR050250">
    <property type="entry name" value="Macrolide_Exporter_MacB"/>
</dbReference>
<dbReference type="Pfam" id="PF02687">
    <property type="entry name" value="FtsX"/>
    <property type="match status" value="1"/>
</dbReference>
<dbReference type="InterPro" id="IPR003838">
    <property type="entry name" value="ABC3_permease_C"/>
</dbReference>
<reference evidence="10 11" key="1">
    <citation type="journal article" date="2015" name="Nature">
        <title>rRNA introns, odd ribosomes, and small enigmatic genomes across a large radiation of phyla.</title>
        <authorList>
            <person name="Brown C.T."/>
            <person name="Hug L.A."/>
            <person name="Thomas B.C."/>
            <person name="Sharon I."/>
            <person name="Castelle C.J."/>
            <person name="Singh A."/>
            <person name="Wilkins M.J."/>
            <person name="Williams K.H."/>
            <person name="Banfield J.F."/>
        </authorList>
    </citation>
    <scope>NUCLEOTIDE SEQUENCE [LARGE SCALE GENOMIC DNA]</scope>
</reference>
<evidence type="ECO:0000256" key="2">
    <source>
        <dbReference type="ARBA" id="ARBA00022475"/>
    </source>
</evidence>
<evidence type="ECO:0000259" key="9">
    <source>
        <dbReference type="Pfam" id="PF12704"/>
    </source>
</evidence>
<gene>
    <name evidence="10" type="ORF">UR19_C0001G0095</name>
</gene>
<feature type="domain" description="MacB-like periplasmic core" evidence="9">
    <location>
        <begin position="30"/>
        <end position="254"/>
    </location>
</feature>
<evidence type="ECO:0000256" key="7">
    <source>
        <dbReference type="SAM" id="Phobius"/>
    </source>
</evidence>
<evidence type="ECO:0000259" key="8">
    <source>
        <dbReference type="Pfam" id="PF02687"/>
    </source>
</evidence>
<name>A0A0F9YW84_9BACT</name>
<dbReference type="Pfam" id="PF12704">
    <property type="entry name" value="MacB_PCD"/>
    <property type="match status" value="1"/>
</dbReference>
<organism evidence="10 11">
    <name type="scientific">Candidatus Nomurabacteria bacterium GW2011_GWF1_31_48</name>
    <dbReference type="NCBI Taxonomy" id="1618767"/>
    <lineage>
        <taxon>Bacteria</taxon>
        <taxon>Candidatus Nomuraibacteriota</taxon>
    </lineage>
</organism>
<dbReference type="PANTHER" id="PTHR30572:SF4">
    <property type="entry name" value="ABC TRANSPORTER PERMEASE YTRF"/>
    <property type="match status" value="1"/>
</dbReference>
<dbReference type="PANTHER" id="PTHR30572">
    <property type="entry name" value="MEMBRANE COMPONENT OF TRANSPORTER-RELATED"/>
    <property type="match status" value="1"/>
</dbReference>
<evidence type="ECO:0000313" key="11">
    <source>
        <dbReference type="Proteomes" id="UP000034934"/>
    </source>
</evidence>
<keyword evidence="5 7" id="KW-0472">Membrane</keyword>
<feature type="transmembrane region" description="Helical" evidence="7">
    <location>
        <begin position="292"/>
        <end position="313"/>
    </location>
</feature>
<feature type="transmembrane region" description="Helical" evidence="7">
    <location>
        <begin position="378"/>
        <end position="398"/>
    </location>
</feature>
<dbReference type="AlphaFoldDB" id="A0A0F9YW84"/>
<protein>
    <submittedName>
        <fullName evidence="10">ABC transporter, permease protein</fullName>
    </submittedName>
</protein>
<evidence type="ECO:0000256" key="4">
    <source>
        <dbReference type="ARBA" id="ARBA00022989"/>
    </source>
</evidence>
<evidence type="ECO:0000256" key="5">
    <source>
        <dbReference type="ARBA" id="ARBA00023136"/>
    </source>
</evidence>
<keyword evidence="3 7" id="KW-0812">Transmembrane</keyword>
<feature type="transmembrane region" description="Helical" evidence="7">
    <location>
        <begin position="340"/>
        <end position="366"/>
    </location>
</feature>
<feature type="transmembrane region" description="Helical" evidence="7">
    <location>
        <begin position="32"/>
        <end position="51"/>
    </location>
</feature>
<dbReference type="PATRIC" id="fig|1618767.3.peg.97"/>
<dbReference type="GO" id="GO:0022857">
    <property type="term" value="F:transmembrane transporter activity"/>
    <property type="evidence" value="ECO:0007669"/>
    <property type="project" value="TreeGrafter"/>
</dbReference>